<reference evidence="4 5" key="1">
    <citation type="submission" date="2016-10" db="EMBL/GenBank/DDBJ databases">
        <authorList>
            <person name="Varghese N."/>
            <person name="Submissions S."/>
        </authorList>
    </citation>
    <scope>NUCLEOTIDE SEQUENCE [LARGE SCALE GENOMIC DNA]</scope>
    <source>
        <strain evidence="2 5">WG2</strain>
        <strain evidence="3 4">WG5</strain>
    </source>
</reference>
<evidence type="ECO:0000313" key="4">
    <source>
        <dbReference type="Proteomes" id="UP000198612"/>
    </source>
</evidence>
<dbReference type="AlphaFoldDB" id="A0A1H9ZRC3"/>
<evidence type="ECO:0000313" key="2">
    <source>
        <dbReference type="EMBL" id="SDF15757.1"/>
    </source>
</evidence>
<dbReference type="Proteomes" id="UP000199519">
    <property type="component" value="Unassembled WGS sequence"/>
</dbReference>
<name>A0A1H9ZRC3_9FIRM</name>
<sequence length="181" mass="22160">MIDKIRQWIIGNNNNLAGRDIVNNEFNYDPYPIRFFEDDIKEVILCFSEEVDEISNIIENNEDFYRPEIEQKNEINNLSERCFKHIQENSINHFEKIEDFLHDRRNEKYLKKYLSTAEELNNKIVCNRTEFEYFDKIFDALYTYIVEKSNNNLRFPKNLIWIFLHYMYYKCDIGEKYDKAT</sequence>
<evidence type="ECO:0000259" key="1">
    <source>
        <dbReference type="Pfam" id="PF20279"/>
    </source>
</evidence>
<dbReference type="Proteomes" id="UP000198612">
    <property type="component" value="Unassembled WGS sequence"/>
</dbReference>
<dbReference type="Pfam" id="PF20279">
    <property type="entry name" value="CTD12"/>
    <property type="match status" value="1"/>
</dbReference>
<dbReference type="EMBL" id="FNBJ01000007">
    <property type="protein sequence ID" value="SDF15757.1"/>
    <property type="molecule type" value="Genomic_DNA"/>
</dbReference>
<dbReference type="EMBL" id="FOHG01000008">
    <property type="protein sequence ID" value="SES84165.1"/>
    <property type="molecule type" value="Genomic_DNA"/>
</dbReference>
<gene>
    <name evidence="2" type="ORF">SAMN04488598_10725</name>
    <name evidence="3" type="ORF">SAMN04515652_10825</name>
</gene>
<evidence type="ECO:0000313" key="3">
    <source>
        <dbReference type="EMBL" id="SES84165.1"/>
    </source>
</evidence>
<evidence type="ECO:0000313" key="5">
    <source>
        <dbReference type="Proteomes" id="UP000199519"/>
    </source>
</evidence>
<feature type="domain" description="ABC-three component systems C-terminal" evidence="1">
    <location>
        <begin position="32"/>
        <end position="174"/>
    </location>
</feature>
<dbReference type="RefSeq" id="WP_089719700.1">
    <property type="nucleotide sequence ID" value="NZ_FNBJ01000007.1"/>
</dbReference>
<accession>A0A1H9ZRC3</accession>
<keyword evidence="5" id="KW-1185">Reference proteome</keyword>
<protein>
    <recommendedName>
        <fullName evidence="1">ABC-three component systems C-terminal domain-containing protein</fullName>
    </recommendedName>
</protein>
<organism evidence="3 4">
    <name type="scientific">Halanaerobium congolense</name>
    <dbReference type="NCBI Taxonomy" id="54121"/>
    <lineage>
        <taxon>Bacteria</taxon>
        <taxon>Bacillati</taxon>
        <taxon>Bacillota</taxon>
        <taxon>Clostridia</taxon>
        <taxon>Halanaerobiales</taxon>
        <taxon>Halanaerobiaceae</taxon>
        <taxon>Halanaerobium</taxon>
    </lineage>
</organism>
<proteinExistence type="predicted"/>
<dbReference type="InterPro" id="IPR046917">
    <property type="entry name" value="ABC-3C_CTD12"/>
</dbReference>